<feature type="coiled-coil region" evidence="1">
    <location>
        <begin position="179"/>
        <end position="239"/>
    </location>
</feature>
<accession>C3YEI2</accession>
<proteinExistence type="predicted"/>
<protein>
    <submittedName>
        <fullName evidence="2">Uncharacterized protein</fullName>
    </submittedName>
</protein>
<evidence type="ECO:0000256" key="1">
    <source>
        <dbReference type="SAM" id="Coils"/>
    </source>
</evidence>
<dbReference type="EMBL" id="GG666506">
    <property type="protein sequence ID" value="EEN61284.1"/>
    <property type="molecule type" value="Genomic_DNA"/>
</dbReference>
<dbReference type="AlphaFoldDB" id="C3YEI2"/>
<reference evidence="2" key="1">
    <citation type="journal article" date="2008" name="Nature">
        <title>The amphioxus genome and the evolution of the chordate karyotype.</title>
        <authorList>
            <consortium name="US DOE Joint Genome Institute (JGI-PGF)"/>
            <person name="Putnam N.H."/>
            <person name="Butts T."/>
            <person name="Ferrier D.E.K."/>
            <person name="Furlong R.F."/>
            <person name="Hellsten U."/>
            <person name="Kawashima T."/>
            <person name="Robinson-Rechavi M."/>
            <person name="Shoguchi E."/>
            <person name="Terry A."/>
            <person name="Yu J.-K."/>
            <person name="Benito-Gutierrez E.L."/>
            <person name="Dubchak I."/>
            <person name="Garcia-Fernandez J."/>
            <person name="Gibson-Brown J.J."/>
            <person name="Grigoriev I.V."/>
            <person name="Horton A.C."/>
            <person name="de Jong P.J."/>
            <person name="Jurka J."/>
            <person name="Kapitonov V.V."/>
            <person name="Kohara Y."/>
            <person name="Kuroki Y."/>
            <person name="Lindquist E."/>
            <person name="Lucas S."/>
            <person name="Osoegawa K."/>
            <person name="Pennacchio L.A."/>
            <person name="Salamov A.A."/>
            <person name="Satou Y."/>
            <person name="Sauka-Spengler T."/>
            <person name="Schmutz J."/>
            <person name="Shin-I T."/>
            <person name="Toyoda A."/>
            <person name="Bronner-Fraser M."/>
            <person name="Fujiyama A."/>
            <person name="Holland L.Z."/>
            <person name="Holland P.W.H."/>
            <person name="Satoh N."/>
            <person name="Rokhsar D.S."/>
        </authorList>
    </citation>
    <scope>NUCLEOTIDE SEQUENCE [LARGE SCALE GENOMIC DNA]</scope>
    <source>
        <strain evidence="2">S238N-H82</strain>
        <tissue evidence="2">Testes</tissue>
    </source>
</reference>
<sequence>MEVGSLFVFCHIFRSLGIPCGIFYGLLRDCWPPRTTLMSELYQIVPKAHGSDFLTPTRHFPGGRTVPSSSQLAKGQDRPFEIMKSLVVFVAGVLAVALAATPPNPPNLAVKEESGKCVWSIATPKPTAGCSVTKMPGEVMKELTMAIPVEATRQAKMTTQLPLDKASIQNRITMTQVERLTLESQLTVIENQLKTVEAESQDLKKRLDGDPADPKKVGITKAIQNYKALMEKLAAATDKLMKA</sequence>
<evidence type="ECO:0000313" key="2">
    <source>
        <dbReference type="EMBL" id="EEN61284.1"/>
    </source>
</evidence>
<gene>
    <name evidence="2" type="ORF">BRAFLDRAFT_127772</name>
</gene>
<name>C3YEI2_BRAFL</name>
<organism>
    <name type="scientific">Branchiostoma floridae</name>
    <name type="common">Florida lancelet</name>
    <name type="synonym">Amphioxus</name>
    <dbReference type="NCBI Taxonomy" id="7739"/>
    <lineage>
        <taxon>Eukaryota</taxon>
        <taxon>Metazoa</taxon>
        <taxon>Chordata</taxon>
        <taxon>Cephalochordata</taxon>
        <taxon>Leptocardii</taxon>
        <taxon>Amphioxiformes</taxon>
        <taxon>Branchiostomatidae</taxon>
        <taxon>Branchiostoma</taxon>
    </lineage>
</organism>
<keyword evidence="1" id="KW-0175">Coiled coil</keyword>
<dbReference type="InParanoid" id="C3YEI2"/>